<evidence type="ECO:0000313" key="2">
    <source>
        <dbReference type="Proteomes" id="UP000274139"/>
    </source>
</evidence>
<dbReference type="OrthoDB" id="8945405at2"/>
<evidence type="ECO:0000313" key="1">
    <source>
        <dbReference type="EMBL" id="RMC99933.1"/>
    </source>
</evidence>
<keyword evidence="2" id="KW-1185">Reference proteome</keyword>
<name>A0A454JKU2_9NEIS</name>
<protein>
    <submittedName>
        <fullName evidence="1">Uncharacterized protein</fullName>
    </submittedName>
</protein>
<sequence length="332" mass="35847">MKDQAFEAAVLQVAKEHGYAYMDKVLAKRDGHYLTLWVDSMRIGWDAAQAACDKTMVVVAEIDQQGRLKILNHSALDYGTKLYACSIAALQPDGDAHLCPTCQRYNKTCPLDGFDTVTACVEYRPTVPQPDGVGDGGEMDDANFIALENLANCQACNAPAGSGEACKKCGQIDIGQYGEYPCPKCGLPTLHEAQQPAPDGEAVACKFFAYEPDNGFETYNTKAEAKQAAQDSIDSYREDAADGWPDEVENVYWGVVLGTTKQVPVPDDGYDGSHGIADSGPFVDYVLTEHVSPAPVNQLVDLLRQAREDMRSANYSTAAIRLEAALAAAGKE</sequence>
<dbReference type="AlphaFoldDB" id="A0A454JKU2"/>
<organism evidence="1 2">
    <name type="scientific">Aquitalea palustris</name>
    <dbReference type="NCBI Taxonomy" id="2480983"/>
    <lineage>
        <taxon>Bacteria</taxon>
        <taxon>Pseudomonadati</taxon>
        <taxon>Pseudomonadota</taxon>
        <taxon>Betaproteobacteria</taxon>
        <taxon>Neisseriales</taxon>
        <taxon>Chromobacteriaceae</taxon>
        <taxon>Aquitalea</taxon>
    </lineage>
</organism>
<reference evidence="1 2" key="1">
    <citation type="submission" date="2018-10" db="EMBL/GenBank/DDBJ databases">
        <title>Draft genome sequence of Aquitalea MWU14-2217 isolated from a wild cranberry bog in Provincetown, Massachusetts.</title>
        <authorList>
            <person name="Ebadzadsahrai G."/>
            <person name="Soby S."/>
        </authorList>
    </citation>
    <scope>NUCLEOTIDE SEQUENCE [LARGE SCALE GENOMIC DNA]</scope>
    <source>
        <strain evidence="1 2">MWU14-2217</strain>
    </source>
</reference>
<comment type="caution">
    <text evidence="1">The sequence shown here is derived from an EMBL/GenBank/DDBJ whole genome shotgun (WGS) entry which is preliminary data.</text>
</comment>
<dbReference type="RefSeq" id="WP_103523948.1">
    <property type="nucleotide sequence ID" value="NZ_JAIZDC010000001.1"/>
</dbReference>
<gene>
    <name evidence="1" type="ORF">EAY64_06405</name>
</gene>
<dbReference type="Proteomes" id="UP000274139">
    <property type="component" value="Unassembled WGS sequence"/>
</dbReference>
<dbReference type="EMBL" id="RFAR01000021">
    <property type="protein sequence ID" value="RMC99933.1"/>
    <property type="molecule type" value="Genomic_DNA"/>
</dbReference>
<proteinExistence type="predicted"/>
<accession>A0A454JKU2</accession>